<dbReference type="RefSeq" id="XP_066914517.1">
    <property type="nucleotide sequence ID" value="XM_067058416.1"/>
</dbReference>
<dbReference type="InterPro" id="IPR011009">
    <property type="entry name" value="Kinase-like_dom_sf"/>
</dbReference>
<dbReference type="GO" id="GO:0005737">
    <property type="term" value="C:cytoplasm"/>
    <property type="evidence" value="ECO:0007669"/>
    <property type="project" value="TreeGrafter"/>
</dbReference>
<protein>
    <recommendedName>
        <fullName evidence="3">non-specific serine/threonine protein kinase</fullName>
        <ecNumber evidence="3">2.7.11.1</ecNumber>
    </recommendedName>
</protein>
<evidence type="ECO:0000256" key="8">
    <source>
        <dbReference type="ARBA" id="ARBA00022741"/>
    </source>
</evidence>
<keyword evidence="6" id="KW-0808">Transferase</keyword>
<comment type="catalytic activity">
    <reaction evidence="13">
        <text>L-seryl-[protein] + ATP = O-phospho-L-seryl-[protein] + ADP + H(+)</text>
        <dbReference type="Rhea" id="RHEA:17989"/>
        <dbReference type="Rhea" id="RHEA-COMP:9863"/>
        <dbReference type="Rhea" id="RHEA-COMP:11604"/>
        <dbReference type="ChEBI" id="CHEBI:15378"/>
        <dbReference type="ChEBI" id="CHEBI:29999"/>
        <dbReference type="ChEBI" id="CHEBI:30616"/>
        <dbReference type="ChEBI" id="CHEBI:83421"/>
        <dbReference type="ChEBI" id="CHEBI:456216"/>
        <dbReference type="EC" id="2.7.11.1"/>
    </reaction>
</comment>
<comment type="catalytic activity">
    <reaction evidence="12">
        <text>L-threonyl-[protein] + ATP = O-phospho-L-threonyl-[protein] + ADP + H(+)</text>
        <dbReference type="Rhea" id="RHEA:46608"/>
        <dbReference type="Rhea" id="RHEA-COMP:11060"/>
        <dbReference type="Rhea" id="RHEA-COMP:11605"/>
        <dbReference type="ChEBI" id="CHEBI:15378"/>
        <dbReference type="ChEBI" id="CHEBI:30013"/>
        <dbReference type="ChEBI" id="CHEBI:30616"/>
        <dbReference type="ChEBI" id="CHEBI:61977"/>
        <dbReference type="ChEBI" id="CHEBI:456216"/>
        <dbReference type="EC" id="2.7.11.1"/>
    </reaction>
</comment>
<feature type="region of interest" description="Disordered" evidence="15">
    <location>
        <begin position="497"/>
        <end position="556"/>
    </location>
</feature>
<evidence type="ECO:0000256" key="4">
    <source>
        <dbReference type="ARBA" id="ARBA00022527"/>
    </source>
</evidence>
<dbReference type="InterPro" id="IPR000719">
    <property type="entry name" value="Prot_kinase_dom"/>
</dbReference>
<evidence type="ECO:0000256" key="14">
    <source>
        <dbReference type="PROSITE-ProRule" id="PRU10141"/>
    </source>
</evidence>
<name>A0A7M5WII8_9CNID</name>
<dbReference type="SUPFAM" id="SSF56112">
    <property type="entry name" value="Protein kinase-like (PK-like)"/>
    <property type="match status" value="1"/>
</dbReference>
<proteinExistence type="inferred from homology"/>
<dbReference type="GO" id="GO:0035556">
    <property type="term" value="P:intracellular signal transduction"/>
    <property type="evidence" value="ECO:0007669"/>
    <property type="project" value="TreeGrafter"/>
</dbReference>
<evidence type="ECO:0000256" key="9">
    <source>
        <dbReference type="ARBA" id="ARBA00022777"/>
    </source>
</evidence>
<dbReference type="PROSITE" id="PS00108">
    <property type="entry name" value="PROTEIN_KINASE_ST"/>
    <property type="match status" value="1"/>
</dbReference>
<dbReference type="OrthoDB" id="193931at2759"/>
<evidence type="ECO:0000256" key="13">
    <source>
        <dbReference type="ARBA" id="ARBA00048679"/>
    </source>
</evidence>
<dbReference type="GO" id="GO:0046872">
    <property type="term" value="F:metal ion binding"/>
    <property type="evidence" value="ECO:0007669"/>
    <property type="project" value="UniProtKB-KW"/>
</dbReference>
<keyword evidence="19" id="KW-1185">Reference proteome</keyword>
<feature type="domain" description="KA1" evidence="17">
    <location>
        <begin position="885"/>
        <end position="937"/>
    </location>
</feature>
<keyword evidence="7" id="KW-0479">Metal-binding</keyword>
<dbReference type="AlphaFoldDB" id="A0A7M5WII8"/>
<dbReference type="PROSITE" id="PS00107">
    <property type="entry name" value="PROTEIN_KINASE_ATP"/>
    <property type="match status" value="1"/>
</dbReference>
<evidence type="ECO:0000256" key="1">
    <source>
        <dbReference type="ARBA" id="ARBA00001946"/>
    </source>
</evidence>
<keyword evidence="10 14" id="KW-0067">ATP-binding</keyword>
<evidence type="ECO:0000256" key="3">
    <source>
        <dbReference type="ARBA" id="ARBA00012513"/>
    </source>
</evidence>
<dbReference type="GO" id="GO:0005524">
    <property type="term" value="F:ATP binding"/>
    <property type="evidence" value="ECO:0007669"/>
    <property type="project" value="UniProtKB-UniRule"/>
</dbReference>
<dbReference type="PROSITE" id="PS50032">
    <property type="entry name" value="KA1"/>
    <property type="match status" value="1"/>
</dbReference>
<feature type="compositionally biased region" description="Polar residues" evidence="15">
    <location>
        <begin position="611"/>
        <end position="620"/>
    </location>
</feature>
<comment type="similarity">
    <text evidence="2">Belongs to the protein kinase superfamily. CAMK Ser/Thr protein kinase family. SNF1 subfamily.</text>
</comment>
<dbReference type="PROSITE" id="PS50011">
    <property type="entry name" value="PROTEIN_KINASE_DOM"/>
    <property type="match status" value="1"/>
</dbReference>
<feature type="domain" description="Protein kinase" evidence="16">
    <location>
        <begin position="19"/>
        <end position="270"/>
    </location>
</feature>
<sequence>MADKTKVPHKSKVIKIGSYHVGKTIGKGMFAVVKMAEHHQAKAKVAIKMIDKSQLDEENLAKIRREVHVMKLVKHSSIIRLYEVMETERYIYLAMEYASSGEIFELLKKEGRRNETQARHMFRQIISAMEYLHQKRIVHRDLKAENLLLDENNRVKLADFGFSNIFDVGSKLKTFCGSPPYAAPELFEGKEYYGPAADIWSLGVVLYVLVCGALPFDGETLPDLKRRVLNGRFRIPYFMSSDCENLIRHMLVVDVNKRYTINQIKRDRWIIQGEPYDFLEEEEEFNDPVSENSSENELILDDEIFEQTCQILRDEEPLKIQESVQKRKFDAIYGLYHILLDQKLKEERDLSLQRLQQLHQLHLVDTPRSDHEDDVPGEEEMSKFLPSKPMKLEIEDGREEELSRYLSGGGRRRGTIAVSHFKQNSGGGDIGIPKISICRSPSPTDDKNELQYKEKYLPRPTVLKVRPTFDRRASDGSATLQDTIAQFNLHRSYSKATGRRNLNHDGSRNMLSVPENDTAGSESENEHEAEVSNYLHGRGRHQRRTLPCFPTTPENEDVPSKFLRAVKPNRASPTPYTPVVNDPRLRELVPGTKKETLGDLLEQHKLLQDQFSTQRRSSSNHIRENPFRHSYPFNEPPPPEQERNTEFAYLRKKQEAQLADLEVQFAVQKKILETKMRQERREFLRRASEGAPNLESQIQAFQRKHSAAVGGTPPIALSSSPQSTNDVLLHDEMQKLNLMATPLMTSELPPLDARPQFLPGSMDVDEEANTHFNRFGPLRPLFNNHTPADVSLLPRPNPSYGANFGGANIRPSFPGMDSPNLHDPFMRNGPPPSEIENIGNAHESLSRSLSYDMTFAQSMNNIRKRLIVALEEANVEYENSGDNYFSLFKDGLQMEVEINPAANSETNIEHTLKLRRVGGEIWSYKKLREQIFQSLCP</sequence>
<dbReference type="FunFam" id="3.30.200.20:FF:000003">
    <property type="entry name" value="Non-specific serine/threonine protein kinase"/>
    <property type="match status" value="1"/>
</dbReference>
<dbReference type="FunFam" id="1.10.510.10:FF:000156">
    <property type="entry name" value="Serine/threonine-protein kinase SIK3 homolog"/>
    <property type="match status" value="1"/>
</dbReference>
<keyword evidence="4" id="KW-0723">Serine/threonine-protein kinase</keyword>
<evidence type="ECO:0000256" key="10">
    <source>
        <dbReference type="ARBA" id="ARBA00022840"/>
    </source>
</evidence>
<dbReference type="InterPro" id="IPR001772">
    <property type="entry name" value="KA1_dom"/>
</dbReference>
<reference evidence="18" key="1">
    <citation type="submission" date="2021-01" db="UniProtKB">
        <authorList>
            <consortium name="EnsemblMetazoa"/>
        </authorList>
    </citation>
    <scope>IDENTIFICATION</scope>
</reference>
<evidence type="ECO:0000313" key="19">
    <source>
        <dbReference type="Proteomes" id="UP000594262"/>
    </source>
</evidence>
<dbReference type="InterPro" id="IPR008271">
    <property type="entry name" value="Ser/Thr_kinase_AS"/>
</dbReference>
<evidence type="ECO:0000256" key="15">
    <source>
        <dbReference type="SAM" id="MobiDB-lite"/>
    </source>
</evidence>
<keyword evidence="9" id="KW-0418">Kinase</keyword>
<evidence type="ECO:0000259" key="17">
    <source>
        <dbReference type="PROSITE" id="PS50032"/>
    </source>
</evidence>
<dbReference type="EC" id="2.7.11.1" evidence="3"/>
<comment type="cofactor">
    <cofactor evidence="1">
        <name>Mg(2+)</name>
        <dbReference type="ChEBI" id="CHEBI:18420"/>
    </cofactor>
</comment>
<dbReference type="PANTHER" id="PTHR24346:SF82">
    <property type="entry name" value="KP78A-RELATED"/>
    <property type="match status" value="1"/>
</dbReference>
<dbReference type="InterPro" id="IPR017441">
    <property type="entry name" value="Protein_kinase_ATP_BS"/>
</dbReference>
<dbReference type="Gene3D" id="1.10.510.10">
    <property type="entry name" value="Transferase(Phosphotransferase) domain 1"/>
    <property type="match status" value="1"/>
</dbReference>
<evidence type="ECO:0000256" key="6">
    <source>
        <dbReference type="ARBA" id="ARBA00022679"/>
    </source>
</evidence>
<evidence type="ECO:0000256" key="7">
    <source>
        <dbReference type="ARBA" id="ARBA00022723"/>
    </source>
</evidence>
<evidence type="ECO:0000256" key="12">
    <source>
        <dbReference type="ARBA" id="ARBA00047899"/>
    </source>
</evidence>
<dbReference type="GO" id="GO:0050321">
    <property type="term" value="F:tau-protein kinase activity"/>
    <property type="evidence" value="ECO:0007669"/>
    <property type="project" value="TreeGrafter"/>
</dbReference>
<dbReference type="Gene3D" id="3.30.310.80">
    <property type="entry name" value="Kinase associated domain 1, KA1"/>
    <property type="match status" value="1"/>
</dbReference>
<accession>A0A7M5WII8</accession>
<organism evidence="18 19">
    <name type="scientific">Clytia hemisphaerica</name>
    <dbReference type="NCBI Taxonomy" id="252671"/>
    <lineage>
        <taxon>Eukaryota</taxon>
        <taxon>Metazoa</taxon>
        <taxon>Cnidaria</taxon>
        <taxon>Hydrozoa</taxon>
        <taxon>Hydroidolina</taxon>
        <taxon>Leptothecata</taxon>
        <taxon>Obeliida</taxon>
        <taxon>Clytiidae</taxon>
        <taxon>Clytia</taxon>
    </lineage>
</organism>
<dbReference type="PANTHER" id="PTHR24346">
    <property type="entry name" value="MAP/MICROTUBULE AFFINITY-REGULATING KINASE"/>
    <property type="match status" value="1"/>
</dbReference>
<evidence type="ECO:0000256" key="5">
    <source>
        <dbReference type="ARBA" id="ARBA00022553"/>
    </source>
</evidence>
<evidence type="ECO:0000313" key="18">
    <source>
        <dbReference type="EnsemblMetazoa" id="CLYHEMP001883.2"/>
    </source>
</evidence>
<evidence type="ECO:0000256" key="11">
    <source>
        <dbReference type="ARBA" id="ARBA00022842"/>
    </source>
</evidence>
<dbReference type="SMART" id="SM00220">
    <property type="entry name" value="S_TKc"/>
    <property type="match status" value="1"/>
</dbReference>
<keyword evidence="8 14" id="KW-0547">Nucleotide-binding</keyword>
<dbReference type="Proteomes" id="UP000594262">
    <property type="component" value="Unplaced"/>
</dbReference>
<keyword evidence="11" id="KW-0460">Magnesium</keyword>
<dbReference type="Pfam" id="PF00069">
    <property type="entry name" value="Pkinase"/>
    <property type="match status" value="1"/>
</dbReference>
<dbReference type="GO" id="GO:0000226">
    <property type="term" value="P:microtubule cytoskeleton organization"/>
    <property type="evidence" value="ECO:0007669"/>
    <property type="project" value="TreeGrafter"/>
</dbReference>
<feature type="region of interest" description="Disordered" evidence="15">
    <location>
        <begin position="611"/>
        <end position="643"/>
    </location>
</feature>
<dbReference type="EnsemblMetazoa" id="CLYHEMT001883.2">
    <property type="protein sequence ID" value="CLYHEMP001883.2"/>
    <property type="gene ID" value="CLYHEMG001883"/>
</dbReference>
<keyword evidence="5" id="KW-0597">Phosphoprotein</keyword>
<evidence type="ECO:0000259" key="16">
    <source>
        <dbReference type="PROSITE" id="PS50011"/>
    </source>
</evidence>
<evidence type="ECO:0000256" key="2">
    <source>
        <dbReference type="ARBA" id="ARBA00006234"/>
    </source>
</evidence>
<dbReference type="GeneID" id="136801757"/>
<feature type="binding site" evidence="14">
    <location>
        <position position="48"/>
    </location>
    <ligand>
        <name>ATP</name>
        <dbReference type="ChEBI" id="CHEBI:30616"/>
    </ligand>
</feature>